<evidence type="ECO:0000313" key="1">
    <source>
        <dbReference type="EMBL" id="KAJ2966186.1"/>
    </source>
</evidence>
<gene>
    <name evidence="1" type="ORF">NUW58_g10723</name>
</gene>
<proteinExistence type="predicted"/>
<sequence>MLDGATLDGQPNEADGLAPKDLGRPLGSSSSLDSLNSSEANTPLEAPNELLADVPKRVPSLRSISSPQNPSHPMFARHIVWYRLAIGPETWGPDPSTKIPIFYTTLADECAESVTKTASATVVTTPTPTIAARADANMTTTTLRDKVTFTGLVCISTGLAECPASLQSTTKVTSTRTLVTTVPSGSKATFPDNDANRNFGDDSVCEKRQDC</sequence>
<keyword evidence="2" id="KW-1185">Reference proteome</keyword>
<evidence type="ECO:0000313" key="2">
    <source>
        <dbReference type="Proteomes" id="UP001143856"/>
    </source>
</evidence>
<accession>A0ACC1MIL8</accession>
<reference evidence="1" key="1">
    <citation type="submission" date="2022-10" db="EMBL/GenBank/DDBJ databases">
        <title>Genome Sequence of Xylaria curta.</title>
        <authorList>
            <person name="Buettner E."/>
        </authorList>
    </citation>
    <scope>NUCLEOTIDE SEQUENCE</scope>
    <source>
        <strain evidence="1">Babe10</strain>
    </source>
</reference>
<comment type="caution">
    <text evidence="1">The sequence shown here is derived from an EMBL/GenBank/DDBJ whole genome shotgun (WGS) entry which is preliminary data.</text>
</comment>
<dbReference type="EMBL" id="JAPDGR010005229">
    <property type="protein sequence ID" value="KAJ2966186.1"/>
    <property type="molecule type" value="Genomic_DNA"/>
</dbReference>
<organism evidence="1 2">
    <name type="scientific">Xylaria curta</name>
    <dbReference type="NCBI Taxonomy" id="42375"/>
    <lineage>
        <taxon>Eukaryota</taxon>
        <taxon>Fungi</taxon>
        <taxon>Dikarya</taxon>
        <taxon>Ascomycota</taxon>
        <taxon>Pezizomycotina</taxon>
        <taxon>Sordariomycetes</taxon>
        <taxon>Xylariomycetidae</taxon>
        <taxon>Xylariales</taxon>
        <taxon>Xylariaceae</taxon>
        <taxon>Xylaria</taxon>
    </lineage>
</organism>
<dbReference type="Proteomes" id="UP001143856">
    <property type="component" value="Unassembled WGS sequence"/>
</dbReference>
<name>A0ACC1MIL8_9PEZI</name>
<protein>
    <submittedName>
        <fullName evidence="1">Uncharacterized protein</fullName>
    </submittedName>
</protein>